<protein>
    <recommendedName>
        <fullName evidence="4">Pectate lyase superfamily protein domain-containing protein</fullName>
    </recommendedName>
</protein>
<accession>A0ABT1CD88</accession>
<sequence>MLRLITCVSLSAAIGFLVAPHSASGATLDNSAINLREFGARGDNLSDDTNAYNSAVDRINERLSDGASVRFLIPPGKYILRNARPIALPQSSSLEIEAEAGASLVEAEDRTPVIIREVARAHGGISRVIVHGLTVTRRNDTPESHITGDGIDILGLPQNQGGGKMRITASDLRCDGRFMACLKLENPVNATIRGFRSAMPGAFNADPTQGTGIWLYTTPDPARINASIDNHITDSVMTGGFAGIRIDNHSEGLQISAATIVGASYGLYAPADLRSNGASWISVSGSHFNTSVAGIYAENASNLNFTGNLFFALPPVAYGPNAQLPRDYGTFSAASPGWAGIWALNASSSAFNGNSFYGFLRSGQNSTGIRFSKMNDDKGRDVNAAETTAIMGNVMEAMNNGPLQIDRSSLNVAITGNISIVTRSSFSDNANGPSITLANNMYNDHIDDMKTPVRTLLRTQNTPDLASDGNINLTGKDALVFGVGAHTRTSSIWATGSALRVSTNSMQVTGGIQLIEGARFQGSIATPASSSSPCKPGEFEDDQNYHYVCVAPDKWRRSALSDF</sequence>
<keyword evidence="1" id="KW-0732">Signal</keyword>
<dbReference type="RefSeq" id="WP_252848399.1">
    <property type="nucleotide sequence ID" value="NZ_BAPW01000034.1"/>
</dbReference>
<dbReference type="EMBL" id="JAMXQU010000001">
    <property type="protein sequence ID" value="MCO6158824.1"/>
    <property type="molecule type" value="Genomic_DNA"/>
</dbReference>
<proteinExistence type="predicted"/>
<organism evidence="2 3">
    <name type="scientific">Asaia lannensis NBRC 102526</name>
    <dbReference type="NCBI Taxonomy" id="1307926"/>
    <lineage>
        <taxon>Bacteria</taxon>
        <taxon>Pseudomonadati</taxon>
        <taxon>Pseudomonadota</taxon>
        <taxon>Alphaproteobacteria</taxon>
        <taxon>Acetobacterales</taxon>
        <taxon>Acetobacteraceae</taxon>
        <taxon>Asaia</taxon>
    </lineage>
</organism>
<dbReference type="Proteomes" id="UP001523401">
    <property type="component" value="Unassembled WGS sequence"/>
</dbReference>
<evidence type="ECO:0008006" key="4">
    <source>
        <dbReference type="Google" id="ProtNLM"/>
    </source>
</evidence>
<feature type="signal peptide" evidence="1">
    <location>
        <begin position="1"/>
        <end position="25"/>
    </location>
</feature>
<dbReference type="InterPro" id="IPR012334">
    <property type="entry name" value="Pectin_lyas_fold"/>
</dbReference>
<reference evidence="2 3" key="1">
    <citation type="submission" date="2022-06" db="EMBL/GenBank/DDBJ databases">
        <title>Whole-genome of Asaia lannensis strain LMG 27011T.</title>
        <authorList>
            <person name="Sombolestani A."/>
        </authorList>
    </citation>
    <scope>NUCLEOTIDE SEQUENCE [LARGE SCALE GENOMIC DNA]</scope>
    <source>
        <strain evidence="2 3">NBRC 102526</strain>
    </source>
</reference>
<name>A0ABT1CD88_9PROT</name>
<evidence type="ECO:0000313" key="2">
    <source>
        <dbReference type="EMBL" id="MCO6158824.1"/>
    </source>
</evidence>
<feature type="chain" id="PRO_5047214742" description="Pectate lyase superfamily protein domain-containing protein" evidence="1">
    <location>
        <begin position="26"/>
        <end position="563"/>
    </location>
</feature>
<gene>
    <name evidence="2" type="ORF">NF685_02115</name>
</gene>
<comment type="caution">
    <text evidence="2">The sequence shown here is derived from an EMBL/GenBank/DDBJ whole genome shotgun (WGS) entry which is preliminary data.</text>
</comment>
<dbReference type="InterPro" id="IPR011050">
    <property type="entry name" value="Pectin_lyase_fold/virulence"/>
</dbReference>
<evidence type="ECO:0000313" key="3">
    <source>
        <dbReference type="Proteomes" id="UP001523401"/>
    </source>
</evidence>
<keyword evidence="3" id="KW-1185">Reference proteome</keyword>
<dbReference type="SUPFAM" id="SSF51126">
    <property type="entry name" value="Pectin lyase-like"/>
    <property type="match status" value="1"/>
</dbReference>
<evidence type="ECO:0000256" key="1">
    <source>
        <dbReference type="SAM" id="SignalP"/>
    </source>
</evidence>
<dbReference type="Gene3D" id="2.160.20.10">
    <property type="entry name" value="Single-stranded right-handed beta-helix, Pectin lyase-like"/>
    <property type="match status" value="1"/>
</dbReference>